<protein>
    <submittedName>
        <fullName evidence="3">Uncharacterized protein</fullName>
    </submittedName>
</protein>
<dbReference type="AlphaFoldDB" id="A0A552DS95"/>
<accession>A0A552DS95</accession>
<evidence type="ECO:0000256" key="2">
    <source>
        <dbReference type="SAM" id="Phobius"/>
    </source>
</evidence>
<evidence type="ECO:0000256" key="1">
    <source>
        <dbReference type="SAM" id="MobiDB-lite"/>
    </source>
</evidence>
<gene>
    <name evidence="3" type="ORF">EWV80_10060</name>
</gene>
<sequence>MPDMNDNEKQKLDSIIVRILLIFGLGFLAVEAWKNVFGIARNNSFPELERDVREAEKETNKLKKAIEEANRDRPSDPNQSNP</sequence>
<evidence type="ECO:0000313" key="3">
    <source>
        <dbReference type="EMBL" id="TRU25077.1"/>
    </source>
</evidence>
<keyword evidence="2" id="KW-0812">Transmembrane</keyword>
<feature type="region of interest" description="Disordered" evidence="1">
    <location>
        <begin position="56"/>
        <end position="82"/>
    </location>
</feature>
<comment type="caution">
    <text evidence="3">The sequence shown here is derived from an EMBL/GenBank/DDBJ whole genome shotgun (WGS) entry which is preliminary data.</text>
</comment>
<feature type="compositionally biased region" description="Basic and acidic residues" evidence="1">
    <location>
        <begin position="56"/>
        <end position="75"/>
    </location>
</feature>
<evidence type="ECO:0000313" key="4">
    <source>
        <dbReference type="Proteomes" id="UP000320551"/>
    </source>
</evidence>
<keyword evidence="2" id="KW-0472">Membrane</keyword>
<proteinExistence type="predicted"/>
<organism evidence="3 4">
    <name type="scientific">Microcystis aeruginosa Ma_QC_B_20070730_S2</name>
    <dbReference type="NCBI Taxonomy" id="2486256"/>
    <lineage>
        <taxon>Bacteria</taxon>
        <taxon>Bacillati</taxon>
        <taxon>Cyanobacteriota</taxon>
        <taxon>Cyanophyceae</taxon>
        <taxon>Oscillatoriophycideae</taxon>
        <taxon>Chroococcales</taxon>
        <taxon>Microcystaceae</taxon>
        <taxon>Microcystis</taxon>
    </lineage>
</organism>
<dbReference type="Proteomes" id="UP000320551">
    <property type="component" value="Unassembled WGS sequence"/>
</dbReference>
<name>A0A552DS95_MICAE</name>
<dbReference type="EMBL" id="SFBK01000135">
    <property type="protein sequence ID" value="TRU25077.1"/>
    <property type="molecule type" value="Genomic_DNA"/>
</dbReference>
<reference evidence="3 4" key="1">
    <citation type="submission" date="2019-01" db="EMBL/GenBank/DDBJ databases">
        <title>Coherence of Microcystis species and biogeography revealed through population genomics.</title>
        <authorList>
            <person name="Perez-Carrascal O.M."/>
            <person name="Terrat Y."/>
            <person name="Giani A."/>
            <person name="Fortin N."/>
            <person name="Tromas N."/>
            <person name="Shapiro B.J."/>
        </authorList>
    </citation>
    <scope>NUCLEOTIDE SEQUENCE [LARGE SCALE GENOMIC DNA]</scope>
    <source>
        <strain evidence="3">Ma_QC_B_20070730_S2</strain>
    </source>
</reference>
<keyword evidence="2" id="KW-1133">Transmembrane helix</keyword>
<feature type="transmembrane region" description="Helical" evidence="2">
    <location>
        <begin position="15"/>
        <end position="33"/>
    </location>
</feature>